<dbReference type="EMBL" id="QGLF01000002">
    <property type="protein sequence ID" value="PWR21949.1"/>
    <property type="molecule type" value="Genomic_DNA"/>
</dbReference>
<dbReference type="GO" id="GO:0030798">
    <property type="term" value="F:trans-aconitate 2-methyltransferase activity"/>
    <property type="evidence" value="ECO:0007669"/>
    <property type="project" value="InterPro"/>
</dbReference>
<reference evidence="3" key="1">
    <citation type="submission" date="2018-05" db="EMBL/GenBank/DDBJ databases">
        <title>Zavarzinia sp. HR-AS.</title>
        <authorList>
            <person name="Lee Y."/>
            <person name="Jeon C.O."/>
        </authorList>
    </citation>
    <scope>NUCLEOTIDE SEQUENCE [LARGE SCALE GENOMIC DNA]</scope>
    <source>
        <strain evidence="3">DSM 1231</strain>
    </source>
</reference>
<dbReference type="SUPFAM" id="SSF53335">
    <property type="entry name" value="S-adenosyl-L-methionine-dependent methyltransferases"/>
    <property type="match status" value="1"/>
</dbReference>
<dbReference type="Gene3D" id="3.40.50.150">
    <property type="entry name" value="Vaccinia Virus protein VP39"/>
    <property type="match status" value="1"/>
</dbReference>
<dbReference type="InterPro" id="IPR029063">
    <property type="entry name" value="SAM-dependent_MTases_sf"/>
</dbReference>
<dbReference type="AlphaFoldDB" id="A0A317E4M8"/>
<sequence length="259" mass="26863">MASWDPGQYARFADHRLRPAADLVARLPEGGFRAGIDLGCGGGQLTALLRARFPALPLAGIDNSPAMLDVARRHLADADFRLGDICDPGVAAGCDLIASNAAFQWLPDHRPVLAALVGGLAPGGVLAVQMPRNHAAPSHVLLAETAAAGRFAAALDGVAGIRAVDDAPDYAALLLAAGAGAVDAWATTYVHILAPAAGSHPVFEWVKGTALRPYLDALPPGLAADFAAAYRGRLAAAYPPLPDGRVLFPFRRVFFVAVK</sequence>
<comment type="caution">
    <text evidence="2">The sequence shown here is derived from an EMBL/GenBank/DDBJ whole genome shotgun (WGS) entry which is preliminary data.</text>
</comment>
<organism evidence="2 3">
    <name type="scientific">Zavarzinia compransoris</name>
    <dbReference type="NCBI Taxonomy" id="1264899"/>
    <lineage>
        <taxon>Bacteria</taxon>
        <taxon>Pseudomonadati</taxon>
        <taxon>Pseudomonadota</taxon>
        <taxon>Alphaproteobacteria</taxon>
        <taxon>Rhodospirillales</taxon>
        <taxon>Zavarziniaceae</taxon>
        <taxon>Zavarzinia</taxon>
    </lineage>
</organism>
<dbReference type="CDD" id="cd02440">
    <property type="entry name" value="AdoMet_MTases"/>
    <property type="match status" value="1"/>
</dbReference>
<dbReference type="PANTHER" id="PTHR43861">
    <property type="entry name" value="TRANS-ACONITATE 2-METHYLTRANSFERASE-RELATED"/>
    <property type="match status" value="1"/>
</dbReference>
<dbReference type="GO" id="GO:0032259">
    <property type="term" value="P:methylation"/>
    <property type="evidence" value="ECO:0007669"/>
    <property type="project" value="UniProtKB-KW"/>
</dbReference>
<protein>
    <submittedName>
        <fullName evidence="2">Trans-aconitate 2-methyltransferase</fullName>
    </submittedName>
</protein>
<keyword evidence="3" id="KW-1185">Reference proteome</keyword>
<keyword evidence="2" id="KW-0808">Transferase</keyword>
<dbReference type="Pfam" id="PF08241">
    <property type="entry name" value="Methyltransf_11"/>
    <property type="match status" value="1"/>
</dbReference>
<feature type="domain" description="Methyltransferase type 11" evidence="1">
    <location>
        <begin position="37"/>
        <end position="127"/>
    </location>
</feature>
<dbReference type="OrthoDB" id="9795085at2"/>
<dbReference type="InterPro" id="IPR023149">
    <property type="entry name" value="Trans_acon_MeTrfase_C"/>
</dbReference>
<dbReference type="InterPro" id="IPR013216">
    <property type="entry name" value="Methyltransf_11"/>
</dbReference>
<dbReference type="Proteomes" id="UP000246077">
    <property type="component" value="Unassembled WGS sequence"/>
</dbReference>
<accession>A0A317E4M8</accession>
<proteinExistence type="predicted"/>
<evidence type="ECO:0000313" key="3">
    <source>
        <dbReference type="Proteomes" id="UP000246077"/>
    </source>
</evidence>
<dbReference type="PANTHER" id="PTHR43861:SF1">
    <property type="entry name" value="TRANS-ACONITATE 2-METHYLTRANSFERASE"/>
    <property type="match status" value="1"/>
</dbReference>
<evidence type="ECO:0000313" key="2">
    <source>
        <dbReference type="EMBL" id="PWR21949.1"/>
    </source>
</evidence>
<dbReference type="Gene3D" id="1.10.150.290">
    <property type="entry name" value="S-adenosyl-L-methionine-dependent methyltransferases"/>
    <property type="match status" value="1"/>
</dbReference>
<dbReference type="RefSeq" id="WP_109920594.1">
    <property type="nucleotide sequence ID" value="NZ_QGLF01000002.1"/>
</dbReference>
<gene>
    <name evidence="2" type="ORF">DKG75_08195</name>
</gene>
<keyword evidence="2" id="KW-0489">Methyltransferase</keyword>
<evidence type="ECO:0000259" key="1">
    <source>
        <dbReference type="Pfam" id="PF08241"/>
    </source>
</evidence>
<name>A0A317E4M8_9PROT</name>